<dbReference type="InterPro" id="IPR041561">
    <property type="entry name" value="PglD_N"/>
</dbReference>
<dbReference type="SUPFAM" id="SSF51161">
    <property type="entry name" value="Trimeric LpxA-like enzymes"/>
    <property type="match status" value="1"/>
</dbReference>
<keyword evidence="4" id="KW-1185">Reference proteome</keyword>
<reference evidence="3 4" key="1">
    <citation type="submission" date="2023-03" db="EMBL/GenBank/DDBJ databases">
        <title>Strain YYF002 represents a novel species in the genus Winogradskyella isolated from seawater.</title>
        <authorList>
            <person name="Fu Z.-Y."/>
        </authorList>
    </citation>
    <scope>NUCLEOTIDE SEQUENCE [LARGE SCALE GENOMIC DNA]</scope>
    <source>
        <strain evidence="3 4">YYF002</strain>
    </source>
</reference>
<dbReference type="Gene3D" id="3.40.50.20">
    <property type="match status" value="1"/>
</dbReference>
<dbReference type="InterPro" id="IPR020019">
    <property type="entry name" value="AcTrfase_PglD-like"/>
</dbReference>
<accession>A0ABT6G0F9</accession>
<dbReference type="EMBL" id="JARSBN010000003">
    <property type="protein sequence ID" value="MDG4715425.1"/>
    <property type="molecule type" value="Genomic_DNA"/>
</dbReference>
<dbReference type="NCBIfam" id="TIGR03570">
    <property type="entry name" value="NeuD_NnaD"/>
    <property type="match status" value="1"/>
</dbReference>
<dbReference type="RefSeq" id="WP_278004884.1">
    <property type="nucleotide sequence ID" value="NZ_JARSBN010000003.1"/>
</dbReference>
<evidence type="ECO:0000259" key="2">
    <source>
        <dbReference type="Pfam" id="PF17836"/>
    </source>
</evidence>
<dbReference type="InterPro" id="IPR050179">
    <property type="entry name" value="Trans_hexapeptide_repeat"/>
</dbReference>
<dbReference type="Proteomes" id="UP001529085">
    <property type="component" value="Unassembled WGS sequence"/>
</dbReference>
<dbReference type="Gene3D" id="2.160.10.10">
    <property type="entry name" value="Hexapeptide repeat proteins"/>
    <property type="match status" value="1"/>
</dbReference>
<evidence type="ECO:0000313" key="4">
    <source>
        <dbReference type="Proteomes" id="UP001529085"/>
    </source>
</evidence>
<dbReference type="InterPro" id="IPR011004">
    <property type="entry name" value="Trimer_LpxA-like_sf"/>
</dbReference>
<dbReference type="PANTHER" id="PTHR43300:SF7">
    <property type="entry name" value="UDP-N-ACETYLBACILLOSAMINE N-ACETYLTRANSFERASE"/>
    <property type="match status" value="1"/>
</dbReference>
<protein>
    <submittedName>
        <fullName evidence="3">Acetyltransferase</fullName>
    </submittedName>
</protein>
<gene>
    <name evidence="3" type="ORF">P7122_06055</name>
</gene>
<feature type="domain" description="PglD N-terminal" evidence="2">
    <location>
        <begin position="3"/>
        <end position="82"/>
    </location>
</feature>
<sequence>MKNILIYGASGHAKMIVDIILKNNDYNLVGFIDSYKPLNSKVYGHKIIGNLSSLSHVIKEFNIEGIVIGIGDNDLRLNIYRSIKKIAPKIDFVPIIHPSAILAEDILVPEGAVLMAGSIVNANAKIGKFCLLNTKASLGHDSVMADFSSLSSGVTIAGNVTIGFCSSICLGASVSQGLSIGDHTIIGGASLVLKSVGDFKLAFGVPIHTEKDRNLDLMHTA</sequence>
<dbReference type="PANTHER" id="PTHR43300">
    <property type="entry name" value="ACETYLTRANSFERASE"/>
    <property type="match status" value="1"/>
</dbReference>
<proteinExistence type="inferred from homology"/>
<name>A0ABT6G0F9_9FLAO</name>
<comment type="similarity">
    <text evidence="1">Belongs to the transferase hexapeptide repeat family.</text>
</comment>
<organism evidence="3 4">
    <name type="scientific">Winogradskyella marincola</name>
    <dbReference type="NCBI Taxonomy" id="3037795"/>
    <lineage>
        <taxon>Bacteria</taxon>
        <taxon>Pseudomonadati</taxon>
        <taxon>Bacteroidota</taxon>
        <taxon>Flavobacteriia</taxon>
        <taxon>Flavobacteriales</taxon>
        <taxon>Flavobacteriaceae</taxon>
        <taxon>Winogradskyella</taxon>
    </lineage>
</organism>
<evidence type="ECO:0000256" key="1">
    <source>
        <dbReference type="ARBA" id="ARBA00007274"/>
    </source>
</evidence>
<dbReference type="CDD" id="cd03360">
    <property type="entry name" value="LbH_AT_putative"/>
    <property type="match status" value="1"/>
</dbReference>
<comment type="caution">
    <text evidence="3">The sequence shown here is derived from an EMBL/GenBank/DDBJ whole genome shotgun (WGS) entry which is preliminary data.</text>
</comment>
<evidence type="ECO:0000313" key="3">
    <source>
        <dbReference type="EMBL" id="MDG4715425.1"/>
    </source>
</evidence>
<dbReference type="Pfam" id="PF17836">
    <property type="entry name" value="PglD_N"/>
    <property type="match status" value="1"/>
</dbReference>